<evidence type="ECO:0000256" key="3">
    <source>
        <dbReference type="PIRSR" id="PIRSR039026-2"/>
    </source>
</evidence>
<protein>
    <submittedName>
        <fullName evidence="5">TRAP transporter substrate-binding protein DctP</fullName>
    </submittedName>
</protein>
<evidence type="ECO:0000256" key="4">
    <source>
        <dbReference type="SAM" id="SignalP"/>
    </source>
</evidence>
<evidence type="ECO:0000313" key="6">
    <source>
        <dbReference type="Proteomes" id="UP000807825"/>
    </source>
</evidence>
<feature type="binding site" evidence="2">
    <location>
        <position position="203"/>
    </location>
    <ligand>
        <name>substrate</name>
    </ligand>
</feature>
<sequence length="391" mass="44134">MKRIAATLIALVMLLVFGSVTATNSSAQEKKPDKKIEKFGEDQRVKEWKGKKWTTSDKKITWRASDPWGGLIFHDFLVHFADSVRAASGGRLDIKVFQTGAIVPAMEVFDAVSKGTLDCGHAWSGYWKGKNEAFVAFASVPFGLDVEGYNIWYYERGGAKMLNDLYAPHNMVSFFCGNAGQELGIHSNKKAVKMEDFKGMKLRTVGWYQDILNLLGANVTPLPGPEIYLALERGVIDGCEFSSPAINLPQGYHEITKYVIEPGVHQPSVQTDVFINKKKWEELPDDLKAIVEICAKETQLWAWAWIENLNVEAIEKMGKKVEYVQMDDATIIEFAKISKKYLDDLAAKNPDVKKVMDSQEKFKKDFAPWRKMRGGVAPWPYEMVIDGKLYQ</sequence>
<dbReference type="EMBL" id="JACRDE010000646">
    <property type="protein sequence ID" value="MBI5252749.1"/>
    <property type="molecule type" value="Genomic_DNA"/>
</dbReference>
<comment type="caution">
    <text evidence="5">The sequence shown here is derived from an EMBL/GenBank/DDBJ whole genome shotgun (WGS) entry which is preliminary data.</text>
</comment>
<dbReference type="Gene3D" id="3.40.190.10">
    <property type="entry name" value="Periplasmic binding protein-like II"/>
    <property type="match status" value="1"/>
</dbReference>
<gene>
    <name evidence="5" type="primary">dctP</name>
    <name evidence="5" type="ORF">HY912_24905</name>
</gene>
<feature type="binding site" evidence="2">
    <location>
        <position position="182"/>
    </location>
    <ligand>
        <name>substrate</name>
    </ligand>
</feature>
<evidence type="ECO:0000256" key="1">
    <source>
        <dbReference type="ARBA" id="ARBA00022729"/>
    </source>
</evidence>
<feature type="signal peptide" evidence="4">
    <location>
        <begin position="1"/>
        <end position="22"/>
    </location>
</feature>
<dbReference type="NCBIfam" id="NF037995">
    <property type="entry name" value="TRAP_S1"/>
    <property type="match status" value="1"/>
</dbReference>
<dbReference type="Proteomes" id="UP000807825">
    <property type="component" value="Unassembled WGS sequence"/>
</dbReference>
<feature type="binding site" evidence="3">
    <location>
        <position position="240"/>
    </location>
    <ligand>
        <name>substrate</name>
    </ligand>
</feature>
<organism evidence="5 6">
    <name type="scientific">Desulfomonile tiedjei</name>
    <dbReference type="NCBI Taxonomy" id="2358"/>
    <lineage>
        <taxon>Bacteria</taxon>
        <taxon>Pseudomonadati</taxon>
        <taxon>Thermodesulfobacteriota</taxon>
        <taxon>Desulfomonilia</taxon>
        <taxon>Desulfomonilales</taxon>
        <taxon>Desulfomonilaceae</taxon>
        <taxon>Desulfomonile</taxon>
    </lineage>
</organism>
<feature type="chain" id="PRO_5038943168" evidence="4">
    <location>
        <begin position="23"/>
        <end position="391"/>
    </location>
</feature>
<dbReference type="InterPro" id="IPR026289">
    <property type="entry name" value="SBP_TakP-like"/>
</dbReference>
<dbReference type="InterPro" id="IPR018389">
    <property type="entry name" value="DctP_fam"/>
</dbReference>
<reference evidence="5" key="1">
    <citation type="submission" date="2020-07" db="EMBL/GenBank/DDBJ databases">
        <title>Huge and variable diversity of episymbiotic CPR bacteria and DPANN archaea in groundwater ecosystems.</title>
        <authorList>
            <person name="He C.Y."/>
            <person name="Keren R."/>
            <person name="Whittaker M."/>
            <person name="Farag I.F."/>
            <person name="Doudna J."/>
            <person name="Cate J.H.D."/>
            <person name="Banfield J.F."/>
        </authorList>
    </citation>
    <scope>NUCLEOTIDE SEQUENCE</scope>
    <source>
        <strain evidence="5">NC_groundwater_1664_Pr3_B-0.1um_52_9</strain>
    </source>
</reference>
<evidence type="ECO:0000313" key="5">
    <source>
        <dbReference type="EMBL" id="MBI5252749.1"/>
    </source>
</evidence>
<keyword evidence="3" id="KW-0479">Metal-binding</keyword>
<dbReference type="AlphaFoldDB" id="A0A9D6Z622"/>
<name>A0A9D6Z622_9BACT</name>
<dbReference type="GO" id="GO:0055085">
    <property type="term" value="P:transmembrane transport"/>
    <property type="evidence" value="ECO:0007669"/>
    <property type="project" value="InterPro"/>
</dbReference>
<dbReference type="Pfam" id="PF03480">
    <property type="entry name" value="DctP"/>
    <property type="match status" value="1"/>
</dbReference>
<feature type="binding site" evidence="3">
    <location>
        <position position="241"/>
    </location>
    <ligand>
        <name>Na(+)</name>
        <dbReference type="ChEBI" id="CHEBI:29101"/>
    </ligand>
</feature>
<dbReference type="GO" id="GO:0031317">
    <property type="term" value="C:tripartite ATP-independent periplasmic transporter complex"/>
    <property type="evidence" value="ECO:0007669"/>
    <property type="project" value="InterPro"/>
</dbReference>
<dbReference type="PANTHER" id="PTHR33376">
    <property type="match status" value="1"/>
</dbReference>
<dbReference type="PIRSF" id="PIRSF039026">
    <property type="entry name" value="SiaP"/>
    <property type="match status" value="1"/>
</dbReference>
<proteinExistence type="predicted"/>
<evidence type="ECO:0000256" key="2">
    <source>
        <dbReference type="PIRSR" id="PIRSR039026-1"/>
    </source>
</evidence>
<keyword evidence="1 4" id="KW-0732">Signal</keyword>
<dbReference type="InterPro" id="IPR038404">
    <property type="entry name" value="TRAP_DctP_sf"/>
</dbReference>
<feature type="binding site" evidence="3">
    <location>
        <position position="266"/>
    </location>
    <ligand>
        <name>substrate</name>
    </ligand>
</feature>
<dbReference type="PANTHER" id="PTHR33376:SF5">
    <property type="entry name" value="EXTRACYTOPLASMIC SOLUTE RECEPTOR PROTEIN"/>
    <property type="match status" value="1"/>
</dbReference>
<accession>A0A9D6Z622</accession>
<dbReference type="GO" id="GO:0046872">
    <property type="term" value="F:metal ion binding"/>
    <property type="evidence" value="ECO:0007669"/>
    <property type="project" value="UniProtKB-KW"/>
</dbReference>
<dbReference type="Gene3D" id="3.40.190.170">
    <property type="entry name" value="Bacterial extracellular solute-binding protein, family 7"/>
    <property type="match status" value="1"/>
</dbReference>